<dbReference type="KEGG" id="sgn:SGRA_p0024"/>
<evidence type="ECO:0000313" key="3">
    <source>
        <dbReference type="Proteomes" id="UP000007519"/>
    </source>
</evidence>
<accession>H6LAZ9</accession>
<reference evidence="2 3" key="1">
    <citation type="journal article" date="2012" name="Stand. Genomic Sci.">
        <title>Complete genome sequencing and analysis of Saprospira grandis str. Lewin, a predatory marine bacterium.</title>
        <authorList>
            <person name="Saw J.H."/>
            <person name="Yuryev A."/>
            <person name="Kanbe M."/>
            <person name="Hou S."/>
            <person name="Young A.G."/>
            <person name="Aizawa S."/>
            <person name="Alam M."/>
        </authorList>
    </citation>
    <scope>NUCLEOTIDE SEQUENCE [LARGE SCALE GENOMIC DNA]</scope>
    <source>
        <strain evidence="2 3">Lewin</strain>
        <plasmid evidence="3">Plasmid SGRA01</plasmid>
    </source>
</reference>
<dbReference type="EMBL" id="CP002832">
    <property type="protein sequence ID" value="AFC26964.1"/>
    <property type="molecule type" value="Genomic_DNA"/>
</dbReference>
<keyword evidence="2" id="KW-0614">Plasmid</keyword>
<dbReference type="AlphaFoldDB" id="H6LAZ9"/>
<keyword evidence="3" id="KW-1185">Reference proteome</keyword>
<organism evidence="2 3">
    <name type="scientific">Saprospira grandis (strain Lewin)</name>
    <dbReference type="NCBI Taxonomy" id="984262"/>
    <lineage>
        <taxon>Bacteria</taxon>
        <taxon>Pseudomonadati</taxon>
        <taxon>Bacteroidota</taxon>
        <taxon>Saprospiria</taxon>
        <taxon>Saprospirales</taxon>
        <taxon>Saprospiraceae</taxon>
        <taxon>Saprospira</taxon>
    </lineage>
</organism>
<evidence type="ECO:0000256" key="1">
    <source>
        <dbReference type="SAM" id="MobiDB-lite"/>
    </source>
</evidence>
<feature type="region of interest" description="Disordered" evidence="1">
    <location>
        <begin position="22"/>
        <end position="44"/>
    </location>
</feature>
<protein>
    <submittedName>
        <fullName evidence="2">Uncharacterized protein</fullName>
    </submittedName>
</protein>
<proteinExistence type="predicted"/>
<geneLocation type="plasmid" evidence="3">
    <name>SGRA01</name>
</geneLocation>
<evidence type="ECO:0000313" key="2">
    <source>
        <dbReference type="EMBL" id="AFC26964.1"/>
    </source>
</evidence>
<dbReference type="HOGENOM" id="CLU_2976710_0_0_10"/>
<gene>
    <name evidence="2" type="ORF">SGRA_p0024</name>
</gene>
<name>H6LAZ9_SAPGL</name>
<sequence>MAQRPIESGFCFLPRLGHWPSDVEGGREAADRGGQSRRRAEQACEPRNVAPQLCCGGP</sequence>
<dbReference type="Proteomes" id="UP000007519">
    <property type="component" value="Plasmid unnamed"/>
</dbReference>